<sequence length="82" mass="9231">MHGCVLKSSSCNVMVQVCSVISCRSTQAFSSVSLVNRNCVEDHCMCLSSNCWAVYISNFFKTVMLAKLCICMHIYVYIYIGR</sequence>
<feature type="transmembrane region" description="Helical" evidence="1">
    <location>
        <begin position="59"/>
        <end position="80"/>
    </location>
</feature>
<evidence type="ECO:0000313" key="2">
    <source>
        <dbReference type="EMBL" id="KOF64351.1"/>
    </source>
</evidence>
<gene>
    <name evidence="2" type="ORF">OCBIM_22017479mg</name>
</gene>
<proteinExistence type="predicted"/>
<protein>
    <submittedName>
        <fullName evidence="2">Uncharacterized protein</fullName>
    </submittedName>
</protein>
<organism evidence="2">
    <name type="scientific">Octopus bimaculoides</name>
    <name type="common">California two-spotted octopus</name>
    <dbReference type="NCBI Taxonomy" id="37653"/>
    <lineage>
        <taxon>Eukaryota</taxon>
        <taxon>Metazoa</taxon>
        <taxon>Spiralia</taxon>
        <taxon>Lophotrochozoa</taxon>
        <taxon>Mollusca</taxon>
        <taxon>Cephalopoda</taxon>
        <taxon>Coleoidea</taxon>
        <taxon>Octopodiformes</taxon>
        <taxon>Octopoda</taxon>
        <taxon>Incirrata</taxon>
        <taxon>Octopodidae</taxon>
        <taxon>Octopus</taxon>
    </lineage>
</organism>
<evidence type="ECO:0000256" key="1">
    <source>
        <dbReference type="SAM" id="Phobius"/>
    </source>
</evidence>
<name>A0A0L8FKA2_OCTBM</name>
<dbReference type="PROSITE" id="PS51257">
    <property type="entry name" value="PROKAR_LIPOPROTEIN"/>
    <property type="match status" value="1"/>
</dbReference>
<dbReference type="AlphaFoldDB" id="A0A0L8FKA2"/>
<keyword evidence="1" id="KW-0812">Transmembrane</keyword>
<reference evidence="2" key="1">
    <citation type="submission" date="2015-07" db="EMBL/GenBank/DDBJ databases">
        <title>MeaNS - Measles Nucleotide Surveillance Program.</title>
        <authorList>
            <person name="Tran T."/>
            <person name="Druce J."/>
        </authorList>
    </citation>
    <scope>NUCLEOTIDE SEQUENCE</scope>
    <source>
        <strain evidence="2">UCB-OBI-ISO-001</strain>
        <tissue evidence="2">Gonad</tissue>
    </source>
</reference>
<keyword evidence="1" id="KW-0472">Membrane</keyword>
<accession>A0A0L8FKA2</accession>
<keyword evidence="1" id="KW-1133">Transmembrane helix</keyword>
<dbReference type="EMBL" id="KQ430313">
    <property type="protein sequence ID" value="KOF64351.1"/>
    <property type="molecule type" value="Genomic_DNA"/>
</dbReference>